<protein>
    <submittedName>
        <fullName evidence="1">AroM protein</fullName>
    </submittedName>
</protein>
<keyword evidence="2" id="KW-1185">Reference proteome</keyword>
<reference evidence="1" key="1">
    <citation type="submission" date="2014-08" db="EMBL/GenBank/DDBJ databases">
        <title>Comparative genomics of the Paenibacillus odorifer group.</title>
        <authorList>
            <person name="den Bakker H.C."/>
            <person name="Tsai Y.-C.Y.-C."/>
            <person name="Martin N."/>
            <person name="Korlach J."/>
            <person name="Wiedmann M."/>
        </authorList>
    </citation>
    <scope>NUCLEOTIDE SEQUENCE [LARGE SCALE GENOMIC DNA]</scope>
    <source>
        <strain evidence="1">DSM 13188</strain>
    </source>
</reference>
<dbReference type="OrthoDB" id="9798683at2"/>
<dbReference type="Pfam" id="PF07302">
    <property type="entry name" value="AroM"/>
    <property type="match status" value="1"/>
</dbReference>
<dbReference type="AlphaFoldDB" id="A0A089MT60"/>
<dbReference type="RefSeq" id="WP_042215705.1">
    <property type="nucleotide sequence ID" value="NZ_CP009285.1"/>
</dbReference>
<accession>A0A089MT60</accession>
<dbReference type="EMBL" id="CP009285">
    <property type="protein sequence ID" value="AIQ59649.1"/>
    <property type="molecule type" value="Genomic_DNA"/>
</dbReference>
<sequence>MSKNIGLITIGQAPRNDVAPIIEKYLEGKAGLVQSGVLDGFTADQVREFYSPGPGEYVLTTRMADGSAAVISRERIKSVLQGKVDAMEAAGIQTILLACTGVFPGLHTAKAHLIEPDRIIPPVVQAMLDGRRLGLIGPLPEQEDSMIEKFAGAGTRLPFAAASPYTGTEADFRAAAERLRDHADVIVLDCMGYVEQHRQWAASAGVPAVLSNALMGKLVAEMV</sequence>
<dbReference type="Proteomes" id="UP000029518">
    <property type="component" value="Chromosome"/>
</dbReference>
<evidence type="ECO:0000313" key="2">
    <source>
        <dbReference type="Proteomes" id="UP000029518"/>
    </source>
</evidence>
<name>A0A089MT60_PAEBO</name>
<organism evidence="1 2">
    <name type="scientific">Paenibacillus borealis</name>
    <dbReference type="NCBI Taxonomy" id="160799"/>
    <lineage>
        <taxon>Bacteria</taxon>
        <taxon>Bacillati</taxon>
        <taxon>Bacillota</taxon>
        <taxon>Bacilli</taxon>
        <taxon>Bacillales</taxon>
        <taxon>Paenibacillaceae</taxon>
        <taxon>Paenibacillus</taxon>
    </lineage>
</organism>
<dbReference type="HOGENOM" id="CLU_077346_0_0_9"/>
<evidence type="ECO:0000313" key="1">
    <source>
        <dbReference type="EMBL" id="AIQ59649.1"/>
    </source>
</evidence>
<proteinExistence type="predicted"/>
<dbReference type="KEGG" id="pbd:PBOR_23850"/>
<dbReference type="NCBIfam" id="NF007788">
    <property type="entry name" value="PRK10481.1"/>
    <property type="match status" value="1"/>
</dbReference>
<gene>
    <name evidence="1" type="ORF">PBOR_23850</name>
</gene>
<dbReference type="InterPro" id="IPR010843">
    <property type="entry name" value="Uncharacterised_AroM"/>
</dbReference>